<organism evidence="2 3">
    <name type="scientific">Ancylostoma ceylanicum</name>
    <dbReference type="NCBI Taxonomy" id="53326"/>
    <lineage>
        <taxon>Eukaryota</taxon>
        <taxon>Metazoa</taxon>
        <taxon>Ecdysozoa</taxon>
        <taxon>Nematoda</taxon>
        <taxon>Chromadorea</taxon>
        <taxon>Rhabditida</taxon>
        <taxon>Rhabditina</taxon>
        <taxon>Rhabditomorpha</taxon>
        <taxon>Strongyloidea</taxon>
        <taxon>Ancylostomatidae</taxon>
        <taxon>Ancylostomatinae</taxon>
        <taxon>Ancylostoma</taxon>
    </lineage>
</organism>
<name>A0A016U9T8_9BILA</name>
<feature type="compositionally biased region" description="Low complexity" evidence="1">
    <location>
        <begin position="109"/>
        <end position="120"/>
    </location>
</feature>
<comment type="caution">
    <text evidence="2">The sequence shown here is derived from an EMBL/GenBank/DDBJ whole genome shotgun (WGS) entry which is preliminary data.</text>
</comment>
<evidence type="ECO:0000256" key="1">
    <source>
        <dbReference type="SAM" id="MobiDB-lite"/>
    </source>
</evidence>
<evidence type="ECO:0000313" key="2">
    <source>
        <dbReference type="EMBL" id="EYC11706.1"/>
    </source>
</evidence>
<keyword evidence="3" id="KW-1185">Reference proteome</keyword>
<accession>A0A016U9T8</accession>
<sequence length="159" mass="18076">MHSLSSVHHRMFSLLHPLIQMPPHPSYPCGYYSDHNRYHYHNHQPATARRCFPRFTPRRNDARPYPSPPPPPLISDSFFWSANMPPPLDRPVPSFAKVVASSNGSRMRPSTGPPSTSTVPPLAPPAQLPKVGLLMVYVLAMMRYLCLQLRLCRPTERKV</sequence>
<protein>
    <submittedName>
        <fullName evidence="2">Uncharacterized protein</fullName>
    </submittedName>
</protein>
<gene>
    <name evidence="2" type="primary">Acey_s0050.g2058</name>
    <name evidence="2" type="ORF">Y032_0050g2058</name>
</gene>
<dbReference type="Proteomes" id="UP000024635">
    <property type="component" value="Unassembled WGS sequence"/>
</dbReference>
<dbReference type="EMBL" id="JARK01001386">
    <property type="protein sequence ID" value="EYC11706.1"/>
    <property type="molecule type" value="Genomic_DNA"/>
</dbReference>
<reference evidence="3" key="1">
    <citation type="journal article" date="2015" name="Nat. Genet.">
        <title>The genome and transcriptome of the zoonotic hookworm Ancylostoma ceylanicum identify infection-specific gene families.</title>
        <authorList>
            <person name="Schwarz E.M."/>
            <person name="Hu Y."/>
            <person name="Antoshechkin I."/>
            <person name="Miller M.M."/>
            <person name="Sternberg P.W."/>
            <person name="Aroian R.V."/>
        </authorList>
    </citation>
    <scope>NUCLEOTIDE SEQUENCE</scope>
    <source>
        <strain evidence="3">HY135</strain>
    </source>
</reference>
<proteinExistence type="predicted"/>
<evidence type="ECO:0000313" key="3">
    <source>
        <dbReference type="Proteomes" id="UP000024635"/>
    </source>
</evidence>
<feature type="region of interest" description="Disordered" evidence="1">
    <location>
        <begin position="100"/>
        <end position="124"/>
    </location>
</feature>
<dbReference type="AlphaFoldDB" id="A0A016U9T8"/>